<proteinExistence type="predicted"/>
<dbReference type="Proteomes" id="UP001163203">
    <property type="component" value="Chromosome"/>
</dbReference>
<dbReference type="RefSeq" id="WP_268754783.1">
    <property type="nucleotide sequence ID" value="NZ_CP113836.1"/>
</dbReference>
<organism evidence="1 2">
    <name type="scientific">Amycolatopsis cynarae</name>
    <dbReference type="NCBI Taxonomy" id="2995223"/>
    <lineage>
        <taxon>Bacteria</taxon>
        <taxon>Bacillati</taxon>
        <taxon>Actinomycetota</taxon>
        <taxon>Actinomycetes</taxon>
        <taxon>Pseudonocardiales</taxon>
        <taxon>Pseudonocardiaceae</taxon>
        <taxon>Amycolatopsis</taxon>
    </lineage>
</organism>
<keyword evidence="2" id="KW-1185">Reference proteome</keyword>
<dbReference type="Pfam" id="PF06718">
    <property type="entry name" value="DUF1203"/>
    <property type="match status" value="1"/>
</dbReference>
<evidence type="ECO:0000313" key="1">
    <source>
        <dbReference type="EMBL" id="WAL64562.1"/>
    </source>
</evidence>
<gene>
    <name evidence="1" type="ORF">ORV05_26885</name>
</gene>
<name>A0ABY7AX12_9PSEU</name>
<protein>
    <submittedName>
        <fullName evidence="1">DUF1203 domain-containing protein</fullName>
    </submittedName>
</protein>
<accession>A0ABY7AX12</accession>
<dbReference type="PIRSF" id="PIRSF034110">
    <property type="entry name" value="DUF1203"/>
    <property type="match status" value="1"/>
</dbReference>
<dbReference type="InterPro" id="IPR009593">
    <property type="entry name" value="DUF1203"/>
</dbReference>
<dbReference type="EMBL" id="CP113836">
    <property type="protein sequence ID" value="WAL64562.1"/>
    <property type="molecule type" value="Genomic_DNA"/>
</dbReference>
<sequence length="154" mass="16694">MSFLIEAIPVSYLDRIRAAGRDEAGNPLEPRIDEEGGTPLRCCLRESLPGERVVLMAYTPPGTAGPYAERGPLFVHAEDCPGYATVTEYPPGLAHRRQIVRAYDERGDMGEGALVEDGEQGAREIARLLAEPGVSIVHVRNVVAGCYNFCARPA</sequence>
<evidence type="ECO:0000313" key="2">
    <source>
        <dbReference type="Proteomes" id="UP001163203"/>
    </source>
</evidence>
<reference evidence="1" key="1">
    <citation type="submission" date="2022-11" db="EMBL/GenBank/DDBJ databases">
        <authorList>
            <person name="Mo P."/>
        </authorList>
    </citation>
    <scope>NUCLEOTIDE SEQUENCE</scope>
    <source>
        <strain evidence="1">HUAS 11-8</strain>
    </source>
</reference>